<proteinExistence type="predicted"/>
<feature type="transmembrane region" description="Helical" evidence="5">
    <location>
        <begin position="158"/>
        <end position="177"/>
    </location>
</feature>
<accession>A0A3B0M4H0</accession>
<dbReference type="OrthoDB" id="5293641at2"/>
<evidence type="ECO:0000256" key="5">
    <source>
        <dbReference type="SAM" id="Phobius"/>
    </source>
</evidence>
<dbReference type="InterPro" id="IPR009915">
    <property type="entry name" value="NnrU_dom"/>
</dbReference>
<comment type="subcellular location">
    <subcellularLocation>
        <location evidence="1">Membrane</location>
        <topology evidence="1">Multi-pass membrane protein</topology>
    </subcellularLocation>
</comment>
<evidence type="ECO:0000313" key="7">
    <source>
        <dbReference type="EMBL" id="SUZ30693.1"/>
    </source>
</evidence>
<evidence type="ECO:0000256" key="3">
    <source>
        <dbReference type="ARBA" id="ARBA00022989"/>
    </source>
</evidence>
<dbReference type="RefSeq" id="WP_121093004.1">
    <property type="nucleotide sequence ID" value="NZ_UIHC01000003.1"/>
</dbReference>
<evidence type="ECO:0000313" key="8">
    <source>
        <dbReference type="Proteomes" id="UP000272908"/>
    </source>
</evidence>
<protein>
    <recommendedName>
        <fullName evidence="6">NnrU domain-containing protein</fullName>
    </recommendedName>
</protein>
<evidence type="ECO:0000256" key="2">
    <source>
        <dbReference type="ARBA" id="ARBA00022692"/>
    </source>
</evidence>
<feature type="transmembrane region" description="Helical" evidence="5">
    <location>
        <begin position="108"/>
        <end position="138"/>
    </location>
</feature>
<feature type="transmembrane region" description="Helical" evidence="5">
    <location>
        <begin position="34"/>
        <end position="53"/>
    </location>
</feature>
<name>A0A3B0M4H0_9RHOB</name>
<dbReference type="Proteomes" id="UP000272908">
    <property type="component" value="Unassembled WGS sequence"/>
</dbReference>
<dbReference type="AlphaFoldDB" id="A0A3B0M4H0"/>
<organism evidence="7 8">
    <name type="scientific">Roseinatronobacter ekhonensis</name>
    <dbReference type="NCBI Taxonomy" id="254356"/>
    <lineage>
        <taxon>Bacteria</taxon>
        <taxon>Pseudomonadati</taxon>
        <taxon>Pseudomonadota</taxon>
        <taxon>Alphaproteobacteria</taxon>
        <taxon>Rhodobacterales</taxon>
        <taxon>Paracoccaceae</taxon>
        <taxon>Roseinatronobacter</taxon>
    </lineage>
</organism>
<evidence type="ECO:0000256" key="4">
    <source>
        <dbReference type="ARBA" id="ARBA00023136"/>
    </source>
</evidence>
<keyword evidence="4 5" id="KW-0472">Membrane</keyword>
<keyword evidence="8" id="KW-1185">Reference proteome</keyword>
<feature type="transmembrane region" description="Helical" evidence="5">
    <location>
        <begin position="65"/>
        <end position="88"/>
    </location>
</feature>
<sequence length="186" mass="20346">MGTVLLAAGVLLWSAAHLFKRLQPAKRAELGDTGRLYATVAIFASILLMVLGYRWADPVWLWPRAGWMIHLNNLLVFVAFYMFAVSGLKTSLARRIRHPQLTGFKAWAVAHLLVAGSVQGVILFGGLLAWAVVSVIVINRANRDWTRPPEAAIWREGVALVAAVFLMLVVGIIHGWVGPWPFGGGA</sequence>
<keyword evidence="2 5" id="KW-0812">Transmembrane</keyword>
<dbReference type="GO" id="GO:0016020">
    <property type="term" value="C:membrane"/>
    <property type="evidence" value="ECO:0007669"/>
    <property type="project" value="UniProtKB-SubCell"/>
</dbReference>
<keyword evidence="3 5" id="KW-1133">Transmembrane helix</keyword>
<evidence type="ECO:0000256" key="1">
    <source>
        <dbReference type="ARBA" id="ARBA00004141"/>
    </source>
</evidence>
<dbReference type="Pfam" id="PF07298">
    <property type="entry name" value="NnrU"/>
    <property type="match status" value="1"/>
</dbReference>
<reference evidence="8" key="1">
    <citation type="submission" date="2018-08" db="EMBL/GenBank/DDBJ databases">
        <authorList>
            <person name="Rodrigo-Torres L."/>
            <person name="Arahal R. D."/>
            <person name="Lucena T."/>
        </authorList>
    </citation>
    <scope>NUCLEOTIDE SEQUENCE [LARGE SCALE GENOMIC DNA]</scope>
    <source>
        <strain evidence="8">CECT 7235</strain>
    </source>
</reference>
<gene>
    <name evidence="7" type="ORF">ROE7235_00419</name>
</gene>
<evidence type="ECO:0000259" key="6">
    <source>
        <dbReference type="Pfam" id="PF07298"/>
    </source>
</evidence>
<feature type="domain" description="NnrU" evidence="6">
    <location>
        <begin position="6"/>
        <end position="178"/>
    </location>
</feature>
<dbReference type="EMBL" id="UIHC01000003">
    <property type="protein sequence ID" value="SUZ30693.1"/>
    <property type="molecule type" value="Genomic_DNA"/>
</dbReference>